<comment type="caution">
    <text evidence="4">The sequence shown here is derived from an EMBL/GenBank/DDBJ whole genome shotgun (WGS) entry which is preliminary data.</text>
</comment>
<dbReference type="Proteomes" id="UP001253595">
    <property type="component" value="Unassembled WGS sequence"/>
</dbReference>
<dbReference type="HAMAP" id="MF_00460">
    <property type="entry name" value="UPF0125_RnfH"/>
    <property type="match status" value="1"/>
</dbReference>
<name>A0ABU1V1S2_9GAMM</name>
<comment type="similarity">
    <text evidence="1 2">Belongs to the UPF0125 (RnfH) family.</text>
</comment>
<sequence length="120" mass="12983">MADFDLIRVEVAYALPHKQKIIALLVEPGTTALSAVQRSKIADHFPDLDIATAKMGIFGQSLGTKGMDSADKHVLHAGDRVEIYRPLASDPKDARRKRAEKADSAKPDAALNETDNSATD</sequence>
<dbReference type="Pfam" id="PF03658">
    <property type="entry name" value="Ub-RnfH"/>
    <property type="match status" value="1"/>
</dbReference>
<dbReference type="EMBL" id="JAVDVX010000006">
    <property type="protein sequence ID" value="MDR7091369.1"/>
    <property type="molecule type" value="Genomic_DNA"/>
</dbReference>
<dbReference type="NCBIfam" id="NF002490">
    <property type="entry name" value="PRK01777.1"/>
    <property type="match status" value="1"/>
</dbReference>
<dbReference type="InterPro" id="IPR037021">
    <property type="entry name" value="RnfH_sf"/>
</dbReference>
<dbReference type="InterPro" id="IPR016155">
    <property type="entry name" value="Mopterin_synth/thiamin_S_b"/>
</dbReference>
<organism evidence="4 5">
    <name type="scientific">Cellvibrio fibrivorans</name>
    <dbReference type="NCBI Taxonomy" id="126350"/>
    <lineage>
        <taxon>Bacteria</taxon>
        <taxon>Pseudomonadati</taxon>
        <taxon>Pseudomonadota</taxon>
        <taxon>Gammaproteobacteria</taxon>
        <taxon>Cellvibrionales</taxon>
        <taxon>Cellvibrionaceae</taxon>
        <taxon>Cellvibrio</taxon>
    </lineage>
</organism>
<dbReference type="SUPFAM" id="SSF54285">
    <property type="entry name" value="MoaD/ThiS"/>
    <property type="match status" value="1"/>
</dbReference>
<protein>
    <recommendedName>
        <fullName evidence="2">UPF0125 protein J2X05_003404</fullName>
    </recommendedName>
</protein>
<accession>A0ABU1V1S2</accession>
<evidence type="ECO:0000256" key="3">
    <source>
        <dbReference type="SAM" id="MobiDB-lite"/>
    </source>
</evidence>
<dbReference type="PANTHER" id="PTHR37483">
    <property type="entry name" value="UPF0125 PROTEIN RATB"/>
    <property type="match status" value="1"/>
</dbReference>
<dbReference type="RefSeq" id="WP_310074610.1">
    <property type="nucleotide sequence ID" value="NZ_JAVDVX010000006.1"/>
</dbReference>
<dbReference type="Gene3D" id="3.10.20.280">
    <property type="entry name" value="RnfH-like"/>
    <property type="match status" value="1"/>
</dbReference>
<feature type="region of interest" description="Disordered" evidence="3">
    <location>
        <begin position="86"/>
        <end position="120"/>
    </location>
</feature>
<proteinExistence type="inferred from homology"/>
<evidence type="ECO:0000256" key="1">
    <source>
        <dbReference type="ARBA" id="ARBA00010645"/>
    </source>
</evidence>
<evidence type="ECO:0000313" key="4">
    <source>
        <dbReference type="EMBL" id="MDR7091369.1"/>
    </source>
</evidence>
<evidence type="ECO:0000256" key="2">
    <source>
        <dbReference type="HAMAP-Rule" id="MF_00460"/>
    </source>
</evidence>
<gene>
    <name evidence="4" type="ORF">J2X05_003404</name>
</gene>
<dbReference type="InterPro" id="IPR005346">
    <property type="entry name" value="RnfH"/>
</dbReference>
<keyword evidence="5" id="KW-1185">Reference proteome</keyword>
<evidence type="ECO:0000313" key="5">
    <source>
        <dbReference type="Proteomes" id="UP001253595"/>
    </source>
</evidence>
<dbReference type="PANTHER" id="PTHR37483:SF1">
    <property type="entry name" value="UPF0125 PROTEIN RATB"/>
    <property type="match status" value="1"/>
</dbReference>
<reference evidence="4 5" key="1">
    <citation type="submission" date="2023-07" db="EMBL/GenBank/DDBJ databases">
        <title>Sorghum-associated microbial communities from plants grown in Nebraska, USA.</title>
        <authorList>
            <person name="Schachtman D."/>
        </authorList>
    </citation>
    <scope>NUCLEOTIDE SEQUENCE [LARGE SCALE GENOMIC DNA]</scope>
    <source>
        <strain evidence="4 5">BE190</strain>
    </source>
</reference>